<sequence length="81" mass="9731">EPSNKKRKLPTGLEIEQDMRIQKLEESTMQQSELHTEKLRIIRKECEYWDEMKAVAKLKMQAMQAQLEYWRAKYSAIESDI</sequence>
<comment type="caution">
    <text evidence="1">The sequence shown here is derived from an EMBL/GenBank/DDBJ whole genome shotgun (WGS) entry which is preliminary data.</text>
</comment>
<evidence type="ECO:0000313" key="2">
    <source>
        <dbReference type="Proteomes" id="UP001497644"/>
    </source>
</evidence>
<proteinExistence type="predicted"/>
<protein>
    <submittedName>
        <fullName evidence="1">Uncharacterized protein</fullName>
    </submittedName>
</protein>
<feature type="non-terminal residue" evidence="1">
    <location>
        <position position="1"/>
    </location>
</feature>
<name>A0AAV2MZN9_9HYME</name>
<dbReference type="EMBL" id="CAXIPU020001034">
    <property type="protein sequence ID" value="CAL1672853.1"/>
    <property type="molecule type" value="Genomic_DNA"/>
</dbReference>
<dbReference type="Proteomes" id="UP001497644">
    <property type="component" value="Unassembled WGS sequence"/>
</dbReference>
<dbReference type="AlphaFoldDB" id="A0AAV2MZN9"/>
<organism evidence="1 2">
    <name type="scientific">Lasius platythorax</name>
    <dbReference type="NCBI Taxonomy" id="488582"/>
    <lineage>
        <taxon>Eukaryota</taxon>
        <taxon>Metazoa</taxon>
        <taxon>Ecdysozoa</taxon>
        <taxon>Arthropoda</taxon>
        <taxon>Hexapoda</taxon>
        <taxon>Insecta</taxon>
        <taxon>Pterygota</taxon>
        <taxon>Neoptera</taxon>
        <taxon>Endopterygota</taxon>
        <taxon>Hymenoptera</taxon>
        <taxon>Apocrita</taxon>
        <taxon>Aculeata</taxon>
        <taxon>Formicoidea</taxon>
        <taxon>Formicidae</taxon>
        <taxon>Formicinae</taxon>
        <taxon>Lasius</taxon>
        <taxon>Lasius</taxon>
    </lineage>
</organism>
<accession>A0AAV2MZN9</accession>
<reference evidence="1" key="1">
    <citation type="submission" date="2024-04" db="EMBL/GenBank/DDBJ databases">
        <authorList>
            <consortium name="Molecular Ecology Group"/>
        </authorList>
    </citation>
    <scope>NUCLEOTIDE SEQUENCE</scope>
</reference>
<evidence type="ECO:0000313" key="1">
    <source>
        <dbReference type="EMBL" id="CAL1672853.1"/>
    </source>
</evidence>
<gene>
    <name evidence="1" type="ORF">LPLAT_LOCUS12840</name>
</gene>
<keyword evidence="2" id="KW-1185">Reference proteome</keyword>